<organism evidence="1 2">
    <name type="scientific">Bordetella ansorpii</name>
    <dbReference type="NCBI Taxonomy" id="288768"/>
    <lineage>
        <taxon>Bacteria</taxon>
        <taxon>Pseudomonadati</taxon>
        <taxon>Pseudomonadota</taxon>
        <taxon>Betaproteobacteria</taxon>
        <taxon>Burkholderiales</taxon>
        <taxon>Alcaligenaceae</taxon>
        <taxon>Bordetella</taxon>
    </lineage>
</organism>
<proteinExistence type="predicted"/>
<dbReference type="EMBL" id="FKBS01000029">
    <property type="protein sequence ID" value="SAI55493.1"/>
    <property type="molecule type" value="Genomic_DNA"/>
</dbReference>
<accession>A0A157RBS0</accession>
<gene>
    <name evidence="1" type="ORF">SAMEA1982600_04638</name>
</gene>
<dbReference type="Gene3D" id="3.40.50.300">
    <property type="entry name" value="P-loop containing nucleotide triphosphate hydrolases"/>
    <property type="match status" value="1"/>
</dbReference>
<dbReference type="OrthoDB" id="531205at2"/>
<keyword evidence="1" id="KW-0808">Transferase</keyword>
<evidence type="ECO:0000313" key="2">
    <source>
        <dbReference type="Proteomes" id="UP000077037"/>
    </source>
</evidence>
<keyword evidence="1" id="KW-0418">Kinase</keyword>
<evidence type="ECO:0000313" key="1">
    <source>
        <dbReference type="EMBL" id="SAI55493.1"/>
    </source>
</evidence>
<dbReference type="AlphaFoldDB" id="A0A157RBS0"/>
<protein>
    <submittedName>
        <fullName evidence="1">Predicted kinase</fullName>
    </submittedName>
</protein>
<name>A0A157RBS0_9BORD</name>
<dbReference type="Proteomes" id="UP000077037">
    <property type="component" value="Unassembled WGS sequence"/>
</dbReference>
<dbReference type="RefSeq" id="WP_066419806.1">
    <property type="nucleotide sequence ID" value="NZ_FKBS01000029.1"/>
</dbReference>
<dbReference type="SUPFAM" id="SSF52540">
    <property type="entry name" value="P-loop containing nucleoside triphosphate hydrolases"/>
    <property type="match status" value="1"/>
</dbReference>
<dbReference type="Pfam" id="PF13671">
    <property type="entry name" value="AAA_33"/>
    <property type="match status" value="1"/>
</dbReference>
<sequence length="166" mass="18034">MTSSTSLPTPMLHLLCGKIGSGKSTLAAQLAGQPHTLLISEDAWLAALYPGEISALPDYVRCAGRLRQAMADHVRALLAAGLSVVLDFPANTLAQRAWARGLIDRAGVPHRLHFLDVPDAVCKDRLRARNALAEHPFHTSDEQFDLISSYFVAPRDSEGFDVVRHA</sequence>
<dbReference type="GO" id="GO:0016301">
    <property type="term" value="F:kinase activity"/>
    <property type="evidence" value="ECO:0007669"/>
    <property type="project" value="UniProtKB-KW"/>
</dbReference>
<reference evidence="1 2" key="1">
    <citation type="submission" date="2016-03" db="EMBL/GenBank/DDBJ databases">
        <authorList>
            <consortium name="Pathogen Informatics"/>
        </authorList>
    </citation>
    <scope>NUCLEOTIDE SEQUENCE [LARGE SCALE GENOMIC DNA]</scope>
    <source>
        <strain evidence="1 2">NCTC13364</strain>
    </source>
</reference>
<dbReference type="InterPro" id="IPR027417">
    <property type="entry name" value="P-loop_NTPase"/>
</dbReference>